<keyword evidence="2" id="KW-1185">Reference proteome</keyword>
<gene>
    <name evidence="1" type="ORF">GYMLUDRAFT_72152</name>
</gene>
<dbReference type="Proteomes" id="UP000053593">
    <property type="component" value="Unassembled WGS sequence"/>
</dbReference>
<evidence type="ECO:0000313" key="1">
    <source>
        <dbReference type="EMBL" id="KIK63502.1"/>
    </source>
</evidence>
<reference evidence="1 2" key="1">
    <citation type="submission" date="2014-04" db="EMBL/GenBank/DDBJ databases">
        <title>Evolutionary Origins and Diversification of the Mycorrhizal Mutualists.</title>
        <authorList>
            <consortium name="DOE Joint Genome Institute"/>
            <consortium name="Mycorrhizal Genomics Consortium"/>
            <person name="Kohler A."/>
            <person name="Kuo A."/>
            <person name="Nagy L.G."/>
            <person name="Floudas D."/>
            <person name="Copeland A."/>
            <person name="Barry K.W."/>
            <person name="Cichocki N."/>
            <person name="Veneault-Fourrey C."/>
            <person name="LaButti K."/>
            <person name="Lindquist E.A."/>
            <person name="Lipzen A."/>
            <person name="Lundell T."/>
            <person name="Morin E."/>
            <person name="Murat C."/>
            <person name="Riley R."/>
            <person name="Ohm R."/>
            <person name="Sun H."/>
            <person name="Tunlid A."/>
            <person name="Henrissat B."/>
            <person name="Grigoriev I.V."/>
            <person name="Hibbett D.S."/>
            <person name="Martin F."/>
        </authorList>
    </citation>
    <scope>NUCLEOTIDE SEQUENCE [LARGE SCALE GENOMIC DNA]</scope>
    <source>
        <strain evidence="1 2">FD-317 M1</strain>
    </source>
</reference>
<evidence type="ECO:0000313" key="2">
    <source>
        <dbReference type="Proteomes" id="UP000053593"/>
    </source>
</evidence>
<organism evidence="1 2">
    <name type="scientific">Collybiopsis luxurians FD-317 M1</name>
    <dbReference type="NCBI Taxonomy" id="944289"/>
    <lineage>
        <taxon>Eukaryota</taxon>
        <taxon>Fungi</taxon>
        <taxon>Dikarya</taxon>
        <taxon>Basidiomycota</taxon>
        <taxon>Agaricomycotina</taxon>
        <taxon>Agaricomycetes</taxon>
        <taxon>Agaricomycetidae</taxon>
        <taxon>Agaricales</taxon>
        <taxon>Marasmiineae</taxon>
        <taxon>Omphalotaceae</taxon>
        <taxon>Collybiopsis</taxon>
        <taxon>Collybiopsis luxurians</taxon>
    </lineage>
</organism>
<proteinExistence type="predicted"/>
<dbReference type="HOGENOM" id="CLU_117778_0_0_1"/>
<dbReference type="EMBL" id="KN834764">
    <property type="protein sequence ID" value="KIK63502.1"/>
    <property type="molecule type" value="Genomic_DNA"/>
</dbReference>
<dbReference type="OrthoDB" id="2845803at2759"/>
<protein>
    <submittedName>
        <fullName evidence="1">Uncharacterized protein</fullName>
    </submittedName>
</protein>
<name>A0A0D0CV75_9AGAR</name>
<sequence length="162" mass="18125">MSKSTKPQLCSLGEWAVKGTTDIYLAKTRAEAEQAVDKVFAPNVHSWLNGKRLSKDQLYKLLLDLRHPDDSEESLGFYWSDYVHAAIDPTTERDGTLCGVYVVTNVLLPHPQTGELVPHIRRKAISIVIESQSQDLSIDSRRVVELVTVARNIPQEQAKAAE</sequence>
<accession>A0A0D0CV75</accession>
<dbReference type="AlphaFoldDB" id="A0A0D0CV75"/>